<evidence type="ECO:0000256" key="6">
    <source>
        <dbReference type="ARBA" id="ARBA00022825"/>
    </source>
</evidence>
<dbReference type="FunFam" id="2.40.10.10:FF:000001">
    <property type="entry name" value="Periplasmic serine protease DegS"/>
    <property type="match status" value="1"/>
</dbReference>
<dbReference type="InterPro" id="IPR001940">
    <property type="entry name" value="Peptidase_S1C"/>
</dbReference>
<dbReference type="GO" id="GO:0006508">
    <property type="term" value="P:proteolysis"/>
    <property type="evidence" value="ECO:0007669"/>
    <property type="project" value="UniProtKB-KW"/>
</dbReference>
<keyword evidence="9" id="KW-0812">Transmembrane</keyword>
<dbReference type="Pfam" id="PF13365">
    <property type="entry name" value="Trypsin_2"/>
    <property type="match status" value="1"/>
</dbReference>
<dbReference type="InterPro" id="IPR001478">
    <property type="entry name" value="PDZ"/>
</dbReference>
<dbReference type="CDD" id="cd10839">
    <property type="entry name" value="cpPDZ1_DegP-like"/>
    <property type="match status" value="1"/>
</dbReference>
<keyword evidence="9" id="KW-0472">Membrane</keyword>
<evidence type="ECO:0000256" key="9">
    <source>
        <dbReference type="SAM" id="Phobius"/>
    </source>
</evidence>
<dbReference type="Pfam" id="PF13180">
    <property type="entry name" value="PDZ_2"/>
    <property type="match status" value="1"/>
</dbReference>
<comment type="similarity">
    <text evidence="1">Belongs to the peptidase S1C family.</text>
</comment>
<dbReference type="PANTHER" id="PTHR43343">
    <property type="entry name" value="PEPTIDASE S12"/>
    <property type="match status" value="1"/>
</dbReference>
<name>A0A0S2THH6_9GAMM</name>
<feature type="transmembrane region" description="Helical" evidence="9">
    <location>
        <begin position="6"/>
        <end position="28"/>
    </location>
</feature>
<dbReference type="PROSITE" id="PS50106">
    <property type="entry name" value="PDZ"/>
    <property type="match status" value="1"/>
</dbReference>
<feature type="active site" description="Charge relay system" evidence="7">
    <location>
        <position position="158"/>
    </location>
</feature>
<feature type="domain" description="PDZ" evidence="10">
    <location>
        <begin position="276"/>
        <end position="342"/>
    </location>
</feature>
<dbReference type="AlphaFoldDB" id="A0A0S2THH6"/>
<feature type="binding site" evidence="8">
    <location>
        <position position="128"/>
    </location>
    <ligand>
        <name>substrate</name>
    </ligand>
</feature>
<keyword evidence="2" id="KW-0645">Protease</keyword>
<reference evidence="11" key="1">
    <citation type="submission" date="2015-10" db="EMBL/GenBank/DDBJ databases">
        <title>Description of Candidatus Tenderia electrophaga gen. nov, sp. nov., an Uncultivated Electroautotroph from a Biocathode Enrichment.</title>
        <authorList>
            <person name="Eddie B.J."/>
            <person name="Malanoski A.P."/>
            <person name="Wang Z."/>
            <person name="Hall R.J."/>
            <person name="Oh S.D."/>
            <person name="Heiner C."/>
            <person name="Lin B."/>
            <person name="Strycharz-Glaven S.M."/>
        </authorList>
    </citation>
    <scope>NUCLEOTIDE SEQUENCE [LARGE SCALE GENOMIC DNA]</scope>
    <source>
        <strain evidence="11">NRL1</strain>
    </source>
</reference>
<dbReference type="Gene3D" id="2.40.10.120">
    <property type="match status" value="1"/>
</dbReference>
<dbReference type="KEGG" id="tee:Tel_16330"/>
<sequence length="388" mass="40637">MQLRKLLSFATEAITAGLAFAFVLLLLFKPEAFESRPSVEFIEAPSPTRQAIESGLASYAHAVDIAAPAVVNVYTRKVVTQRANPLFEDPLFRRFFGDRAPAPQQRLENSLGSGVIVNDQGFILTNNHVIQGADEIEVALHDGRTAAAAIVGTDPESDLAVLKVNISNVPAITFGQSEALRVGDVVLAIGNPFGVGQTVTSGIVSATGRSQLGLSTFENFIQTDAAINPGNSGGALINTAGQLIGINTAIFSRSGGSQGIGFAIPVSLAKGVMKQIIEHGRPLRGWLGVEVQDLSDSLAESFGLGDIQGALIAGIQPDGPAAEAGLQPGDVIVRVNNEPVSGSRSLMNVIASLAPGTVLEVEILRQGQTQTLEVVIGERPQPLLEQAR</sequence>
<evidence type="ECO:0000256" key="4">
    <source>
        <dbReference type="ARBA" id="ARBA00022737"/>
    </source>
</evidence>
<dbReference type="STRING" id="1748243.Tel_16330"/>
<keyword evidence="6" id="KW-0720">Serine protease</keyword>
<keyword evidence="12" id="KW-1185">Reference proteome</keyword>
<gene>
    <name evidence="11" type="ORF">Tel_16330</name>
</gene>
<feature type="active site" description="Charge relay system" evidence="7">
    <location>
        <position position="128"/>
    </location>
</feature>
<evidence type="ECO:0000256" key="8">
    <source>
        <dbReference type="PIRSR" id="PIRSR611782-2"/>
    </source>
</evidence>
<dbReference type="PANTHER" id="PTHR43343:SF3">
    <property type="entry name" value="PROTEASE DO-LIKE 8, CHLOROPLASTIC"/>
    <property type="match status" value="1"/>
</dbReference>
<keyword evidence="9" id="KW-1133">Transmembrane helix</keyword>
<dbReference type="InterPro" id="IPR009003">
    <property type="entry name" value="Peptidase_S1_PA"/>
</dbReference>
<dbReference type="Gene3D" id="2.30.42.10">
    <property type="match status" value="1"/>
</dbReference>
<evidence type="ECO:0000256" key="2">
    <source>
        <dbReference type="ARBA" id="ARBA00022670"/>
    </source>
</evidence>
<dbReference type="GO" id="GO:0004252">
    <property type="term" value="F:serine-type endopeptidase activity"/>
    <property type="evidence" value="ECO:0007669"/>
    <property type="project" value="InterPro"/>
</dbReference>
<keyword evidence="3" id="KW-0732">Signal</keyword>
<dbReference type="InterPro" id="IPR051201">
    <property type="entry name" value="Chloro_Bact_Ser_Proteases"/>
</dbReference>
<keyword evidence="4" id="KW-0677">Repeat</keyword>
<dbReference type="SMART" id="SM00228">
    <property type="entry name" value="PDZ"/>
    <property type="match status" value="1"/>
</dbReference>
<organism evidence="11 12">
    <name type="scientific">Candidatus Tenderia electrophaga</name>
    <dbReference type="NCBI Taxonomy" id="1748243"/>
    <lineage>
        <taxon>Bacteria</taxon>
        <taxon>Pseudomonadati</taxon>
        <taxon>Pseudomonadota</taxon>
        <taxon>Gammaproteobacteria</taxon>
        <taxon>Candidatus Tenderiales</taxon>
        <taxon>Candidatus Tenderiaceae</taxon>
        <taxon>Candidatus Tenderia</taxon>
    </lineage>
</organism>
<dbReference type="PRINTS" id="PR00834">
    <property type="entry name" value="PROTEASES2C"/>
</dbReference>
<evidence type="ECO:0000313" key="12">
    <source>
        <dbReference type="Proteomes" id="UP000055136"/>
    </source>
</evidence>
<dbReference type="SUPFAM" id="SSF50156">
    <property type="entry name" value="PDZ domain-like"/>
    <property type="match status" value="1"/>
</dbReference>
<keyword evidence="5" id="KW-0378">Hydrolase</keyword>
<evidence type="ECO:0000259" key="10">
    <source>
        <dbReference type="PROSITE" id="PS50106"/>
    </source>
</evidence>
<dbReference type="EMBL" id="CP013099">
    <property type="protein sequence ID" value="ALP54591.1"/>
    <property type="molecule type" value="Genomic_DNA"/>
</dbReference>
<dbReference type="Proteomes" id="UP000055136">
    <property type="component" value="Chromosome"/>
</dbReference>
<evidence type="ECO:0000256" key="5">
    <source>
        <dbReference type="ARBA" id="ARBA00022801"/>
    </source>
</evidence>
<dbReference type="NCBIfam" id="TIGR02037">
    <property type="entry name" value="degP_htrA_DO"/>
    <property type="match status" value="1"/>
</dbReference>
<dbReference type="InterPro" id="IPR011782">
    <property type="entry name" value="Pept_S1C_Do"/>
</dbReference>
<dbReference type="InterPro" id="IPR036034">
    <property type="entry name" value="PDZ_sf"/>
</dbReference>
<evidence type="ECO:0000256" key="3">
    <source>
        <dbReference type="ARBA" id="ARBA00022729"/>
    </source>
</evidence>
<feature type="binding site" evidence="8">
    <location>
        <begin position="230"/>
        <end position="232"/>
    </location>
    <ligand>
        <name>substrate</name>
    </ligand>
</feature>
<accession>A0A0S2THH6</accession>
<evidence type="ECO:0000256" key="7">
    <source>
        <dbReference type="PIRSR" id="PIRSR611782-1"/>
    </source>
</evidence>
<feature type="binding site" evidence="8">
    <location>
        <position position="158"/>
    </location>
    <ligand>
        <name>substrate</name>
    </ligand>
</feature>
<evidence type="ECO:0000313" key="11">
    <source>
        <dbReference type="EMBL" id="ALP54591.1"/>
    </source>
</evidence>
<protein>
    <recommendedName>
        <fullName evidence="10">PDZ domain-containing protein</fullName>
    </recommendedName>
</protein>
<feature type="active site" description="Charge relay system" evidence="7">
    <location>
        <position position="232"/>
    </location>
</feature>
<proteinExistence type="inferred from homology"/>
<evidence type="ECO:0000256" key="1">
    <source>
        <dbReference type="ARBA" id="ARBA00010541"/>
    </source>
</evidence>
<dbReference type="SUPFAM" id="SSF50494">
    <property type="entry name" value="Trypsin-like serine proteases"/>
    <property type="match status" value="1"/>
</dbReference>